<protein>
    <submittedName>
        <fullName evidence="1">Uncharacterized protein</fullName>
    </submittedName>
</protein>
<reference evidence="1 2" key="1">
    <citation type="journal article" date="2011" name="BMC Genomics">
        <title>Comparative genomics reveals diversity among xanthomonads infecting tomato and pepper.</title>
        <authorList>
            <person name="Potnis N."/>
            <person name="Krasileva K."/>
            <person name="Chow V."/>
            <person name="Almeida N.F."/>
            <person name="Patil P.B."/>
            <person name="Ryan R.P."/>
            <person name="Sharlach M."/>
            <person name="Behlau F."/>
            <person name="Dow J.M."/>
            <person name="Momol M.T."/>
            <person name="White F.F."/>
            <person name="Preston J.F."/>
            <person name="Vinatzer B.A."/>
            <person name="Koebnik R."/>
            <person name="Setubal J.C."/>
            <person name="Norman D.J."/>
            <person name="Staskawicz B.J."/>
            <person name="Jones J.B."/>
        </authorList>
    </citation>
    <scope>NUCLEOTIDE SEQUENCE [LARGE SCALE GENOMIC DNA]</scope>
    <source>
        <strain evidence="1 2">ATCC 35937</strain>
    </source>
</reference>
<dbReference type="AlphaFoldDB" id="F0BCJ1"/>
<evidence type="ECO:0000313" key="1">
    <source>
        <dbReference type="EMBL" id="EGD09864.1"/>
    </source>
</evidence>
<evidence type="ECO:0000313" key="2">
    <source>
        <dbReference type="Proteomes" id="UP000003299"/>
    </source>
</evidence>
<sequence>MVLAARQAWPVLGAACTTRRLWLLRAVHTRLATARYVFTVLRQRQRADATYSEASGHMCDGAVYGQATPRRETSLLLVLLYLHGTCGASFSAAQLQRLSTGAIQAAAPIAPRLLEARNPCSD</sequence>
<gene>
    <name evidence="1" type="ORF">XVE_1819</name>
</gene>
<proteinExistence type="predicted"/>
<dbReference type="Proteomes" id="UP000003299">
    <property type="component" value="Unassembled WGS sequence"/>
</dbReference>
<organism evidence="1 2">
    <name type="scientific">Xanthomonas vesicatoria ATCC 35937</name>
    <dbReference type="NCBI Taxonomy" id="925775"/>
    <lineage>
        <taxon>Bacteria</taxon>
        <taxon>Pseudomonadati</taxon>
        <taxon>Pseudomonadota</taxon>
        <taxon>Gammaproteobacteria</taxon>
        <taxon>Lysobacterales</taxon>
        <taxon>Lysobacteraceae</taxon>
        <taxon>Xanthomonas</taxon>
    </lineage>
</organism>
<dbReference type="EMBL" id="AEQV01000052">
    <property type="protein sequence ID" value="EGD09864.1"/>
    <property type="molecule type" value="Genomic_DNA"/>
</dbReference>
<name>F0BCJ1_9XANT</name>
<comment type="caution">
    <text evidence="1">The sequence shown here is derived from an EMBL/GenBank/DDBJ whole genome shotgun (WGS) entry which is preliminary data.</text>
</comment>
<accession>F0BCJ1</accession>